<dbReference type="PANTHER" id="PTHR32552:SF84">
    <property type="entry name" value="TONB-DEPENDENT RECEPTOR-RELATED"/>
    <property type="match status" value="1"/>
</dbReference>
<keyword evidence="12 20" id="KW-0675">Receptor</keyword>
<evidence type="ECO:0000313" key="21">
    <source>
        <dbReference type="Proteomes" id="UP000295129"/>
    </source>
</evidence>
<protein>
    <submittedName>
        <fullName evidence="20">Iron complex outermembrane receptor protein</fullName>
    </submittedName>
</protein>
<dbReference type="PROSITE" id="PS01156">
    <property type="entry name" value="TONB_DEPENDENT_REC_2"/>
    <property type="match status" value="1"/>
</dbReference>
<dbReference type="GO" id="GO:0038023">
    <property type="term" value="F:signaling receptor activity"/>
    <property type="evidence" value="ECO:0007669"/>
    <property type="project" value="InterPro"/>
</dbReference>
<keyword evidence="21" id="KW-1185">Reference proteome</keyword>
<dbReference type="SUPFAM" id="SSF56935">
    <property type="entry name" value="Porins"/>
    <property type="match status" value="1"/>
</dbReference>
<keyword evidence="10 16" id="KW-0798">TonB box</keyword>
<evidence type="ECO:0000256" key="16">
    <source>
        <dbReference type="RuleBase" id="RU003357"/>
    </source>
</evidence>
<dbReference type="Pfam" id="PF07715">
    <property type="entry name" value="Plug"/>
    <property type="match status" value="1"/>
</dbReference>
<dbReference type="InterPro" id="IPR036942">
    <property type="entry name" value="Beta-barrel_TonB_sf"/>
</dbReference>
<dbReference type="Gene3D" id="2.40.170.20">
    <property type="entry name" value="TonB-dependent receptor, beta-barrel domain"/>
    <property type="match status" value="1"/>
</dbReference>
<dbReference type="Pfam" id="PF00593">
    <property type="entry name" value="TonB_dep_Rec_b-barrel"/>
    <property type="match status" value="1"/>
</dbReference>
<dbReference type="GO" id="GO:0009279">
    <property type="term" value="C:cell outer membrane"/>
    <property type="evidence" value="ECO:0007669"/>
    <property type="project" value="UniProtKB-SubCell"/>
</dbReference>
<evidence type="ECO:0000259" key="19">
    <source>
        <dbReference type="Pfam" id="PF07715"/>
    </source>
</evidence>
<accession>A0A4R6DUC4</accession>
<evidence type="ECO:0000256" key="13">
    <source>
        <dbReference type="ARBA" id="ARBA00023237"/>
    </source>
</evidence>
<dbReference type="InterPro" id="IPR010917">
    <property type="entry name" value="TonB_rcpt_CS"/>
</dbReference>
<dbReference type="OrthoDB" id="127311at2"/>
<evidence type="ECO:0000256" key="4">
    <source>
        <dbReference type="ARBA" id="ARBA00022452"/>
    </source>
</evidence>
<dbReference type="AlphaFoldDB" id="A0A4R6DUC4"/>
<dbReference type="InterPro" id="IPR037066">
    <property type="entry name" value="Plug_dom_sf"/>
</dbReference>
<name>A0A4R6DUC4_9RHOO</name>
<keyword evidence="8" id="KW-0408">Iron</keyword>
<comment type="subcellular location">
    <subcellularLocation>
        <location evidence="1 14">Cell outer membrane</location>
        <topology evidence="1 14">Multi-pass membrane protein</topology>
    </subcellularLocation>
</comment>
<evidence type="ECO:0000256" key="1">
    <source>
        <dbReference type="ARBA" id="ARBA00004571"/>
    </source>
</evidence>
<evidence type="ECO:0000256" key="12">
    <source>
        <dbReference type="ARBA" id="ARBA00023170"/>
    </source>
</evidence>
<feature type="domain" description="TonB-dependent receptor plug" evidence="19">
    <location>
        <begin position="78"/>
        <end position="179"/>
    </location>
</feature>
<dbReference type="GO" id="GO:0015344">
    <property type="term" value="F:siderophore uptake transmembrane transporter activity"/>
    <property type="evidence" value="ECO:0007669"/>
    <property type="project" value="TreeGrafter"/>
</dbReference>
<evidence type="ECO:0000256" key="7">
    <source>
        <dbReference type="ARBA" id="ARBA00022729"/>
    </source>
</evidence>
<dbReference type="InterPro" id="IPR012910">
    <property type="entry name" value="Plug_dom"/>
</dbReference>
<feature type="signal peptide" evidence="17">
    <location>
        <begin position="1"/>
        <end position="39"/>
    </location>
</feature>
<comment type="caution">
    <text evidence="20">The sequence shown here is derived from an EMBL/GenBank/DDBJ whole genome shotgun (WGS) entry which is preliminary data.</text>
</comment>
<dbReference type="InterPro" id="IPR000531">
    <property type="entry name" value="Beta-barrel_TonB"/>
</dbReference>
<keyword evidence="11 14" id="KW-0472">Membrane</keyword>
<evidence type="ECO:0000256" key="14">
    <source>
        <dbReference type="PROSITE-ProRule" id="PRU01360"/>
    </source>
</evidence>
<dbReference type="Proteomes" id="UP000295129">
    <property type="component" value="Unassembled WGS sequence"/>
</dbReference>
<keyword evidence="5" id="KW-0410">Iron transport</keyword>
<evidence type="ECO:0000256" key="11">
    <source>
        <dbReference type="ARBA" id="ARBA00023136"/>
    </source>
</evidence>
<evidence type="ECO:0000256" key="17">
    <source>
        <dbReference type="SAM" id="SignalP"/>
    </source>
</evidence>
<proteinExistence type="inferred from homology"/>
<comment type="similarity">
    <text evidence="2 14 16">Belongs to the TonB-dependent receptor family.</text>
</comment>
<gene>
    <name evidence="20" type="ORF">C7389_116104</name>
</gene>
<organism evidence="20 21">
    <name type="scientific">Azoarcus indigens</name>
    <dbReference type="NCBI Taxonomy" id="29545"/>
    <lineage>
        <taxon>Bacteria</taxon>
        <taxon>Pseudomonadati</taxon>
        <taxon>Pseudomonadota</taxon>
        <taxon>Betaproteobacteria</taxon>
        <taxon>Rhodocyclales</taxon>
        <taxon>Zoogloeaceae</taxon>
        <taxon>Azoarcus</taxon>
    </lineage>
</organism>
<dbReference type="RefSeq" id="WP_133593785.1">
    <property type="nucleotide sequence ID" value="NZ_SNVV01000016.1"/>
</dbReference>
<evidence type="ECO:0000256" key="6">
    <source>
        <dbReference type="ARBA" id="ARBA00022692"/>
    </source>
</evidence>
<feature type="domain" description="TonB-dependent receptor-like beta-barrel" evidence="18">
    <location>
        <begin position="256"/>
        <end position="689"/>
    </location>
</feature>
<dbReference type="EMBL" id="SNVV01000016">
    <property type="protein sequence ID" value="TDN48199.1"/>
    <property type="molecule type" value="Genomic_DNA"/>
</dbReference>
<sequence>MASSIRPRLSRVALSLVSPSPAPRLAAGLMLALCGAAFADTGKETVLPEVTATASGETASLGLELPASTGSRLRLTPLETPASVDVLEGETIRARGDATLIEAAARAPGITQSGTSGGGALAARGFAGNTSVMRLYDGTRMYVSGGTVSFPFDPWMAERMEVLRGPASVLYGEGAIGGAINTVPKKPTRGTIVNEARVAYGSDDTWRTAFGSGGAVDEHWSYRFDVSRNHSDGYVDRGESDSLVVAAALRLDVSPAFNLTLSHDYGKLEPMRYFGVPLIDGDLDSRLRDTNYNVADSKLRFRDNWTRLDLEWKPADDVVVRNQTYRLHSRRDWRNAEGYRYNPNGTITRSSFLLIGYSLEQVGNRLDSTWSGQLFGLDNQLVLGFDVNRLRYHRDRNNGAAAQTLDAFAFNPGNFPGTMTNGELFKTRTDTLSVFMEDKLQLSQRWSLVGGLRWDRIDVDREGMRNASGADFDKTFTHTSGRIGAVFAATPALSFYGQYATAADPLTGVVNTTAQQSQFDMSTGEQAELGVKQRFDGGRGEWTFAGYWIRKEKLLIRDADDPNVYQQVGAQSSRGVELALAYAFTPALKLDANGTVLNARYDDFNEVVGGTVVSRSGRTPSGVPERAANLWLSWDFLLQWNAGLGARYVGTRYVDNANSAKVDAYTVVDATLSWQLRRDLRLSLFGYNLFDRDYAQTTYNGNSQWVLGRPRSVEVAANFSF</sequence>
<keyword evidence="13 14" id="KW-0998">Cell outer membrane</keyword>
<dbReference type="NCBIfam" id="TIGR01783">
    <property type="entry name" value="TonB-siderophor"/>
    <property type="match status" value="1"/>
</dbReference>
<evidence type="ECO:0000256" key="9">
    <source>
        <dbReference type="ARBA" id="ARBA00023065"/>
    </source>
</evidence>
<keyword evidence="3 14" id="KW-0813">Transport</keyword>
<dbReference type="PANTHER" id="PTHR32552">
    <property type="entry name" value="FERRICHROME IRON RECEPTOR-RELATED"/>
    <property type="match status" value="1"/>
</dbReference>
<dbReference type="InterPro" id="IPR010105">
    <property type="entry name" value="TonB_sidphr_rcpt"/>
</dbReference>
<evidence type="ECO:0000256" key="2">
    <source>
        <dbReference type="ARBA" id="ARBA00009810"/>
    </source>
</evidence>
<dbReference type="CDD" id="cd01347">
    <property type="entry name" value="ligand_gated_channel"/>
    <property type="match status" value="1"/>
</dbReference>
<dbReference type="InterPro" id="IPR039426">
    <property type="entry name" value="TonB-dep_rcpt-like"/>
</dbReference>
<evidence type="ECO:0000256" key="10">
    <source>
        <dbReference type="ARBA" id="ARBA00023077"/>
    </source>
</evidence>
<evidence type="ECO:0000259" key="18">
    <source>
        <dbReference type="Pfam" id="PF00593"/>
    </source>
</evidence>
<keyword evidence="4 14" id="KW-1134">Transmembrane beta strand</keyword>
<dbReference type="GO" id="GO:0015891">
    <property type="term" value="P:siderophore transport"/>
    <property type="evidence" value="ECO:0007669"/>
    <property type="project" value="InterPro"/>
</dbReference>
<keyword evidence="7 17" id="KW-0732">Signal</keyword>
<dbReference type="PROSITE" id="PS52016">
    <property type="entry name" value="TONB_DEPENDENT_REC_3"/>
    <property type="match status" value="1"/>
</dbReference>
<keyword evidence="6 14" id="KW-0812">Transmembrane</keyword>
<reference evidence="20 21" key="1">
    <citation type="submission" date="2019-03" db="EMBL/GenBank/DDBJ databases">
        <title>Genomic Encyclopedia of Type Strains, Phase IV (KMG-IV): sequencing the most valuable type-strain genomes for metagenomic binning, comparative biology and taxonomic classification.</title>
        <authorList>
            <person name="Goeker M."/>
        </authorList>
    </citation>
    <scope>NUCLEOTIDE SEQUENCE [LARGE SCALE GENOMIC DNA]</scope>
    <source>
        <strain evidence="20 21">DSM 12121</strain>
    </source>
</reference>
<keyword evidence="9" id="KW-0406">Ion transport</keyword>
<feature type="short sequence motif" description="TonB C-terminal box" evidence="15">
    <location>
        <begin position="704"/>
        <end position="721"/>
    </location>
</feature>
<dbReference type="Gene3D" id="2.170.130.10">
    <property type="entry name" value="TonB-dependent receptor, plug domain"/>
    <property type="match status" value="1"/>
</dbReference>
<evidence type="ECO:0000313" key="20">
    <source>
        <dbReference type="EMBL" id="TDN48199.1"/>
    </source>
</evidence>
<evidence type="ECO:0000256" key="3">
    <source>
        <dbReference type="ARBA" id="ARBA00022448"/>
    </source>
</evidence>
<evidence type="ECO:0000256" key="15">
    <source>
        <dbReference type="PROSITE-ProRule" id="PRU10144"/>
    </source>
</evidence>
<evidence type="ECO:0000256" key="5">
    <source>
        <dbReference type="ARBA" id="ARBA00022496"/>
    </source>
</evidence>
<feature type="chain" id="PRO_5020955034" evidence="17">
    <location>
        <begin position="40"/>
        <end position="721"/>
    </location>
</feature>
<evidence type="ECO:0000256" key="8">
    <source>
        <dbReference type="ARBA" id="ARBA00023004"/>
    </source>
</evidence>